<dbReference type="EMBL" id="JANBPY010003085">
    <property type="protein sequence ID" value="KAJ1952776.1"/>
    <property type="molecule type" value="Genomic_DNA"/>
</dbReference>
<evidence type="ECO:0000256" key="1">
    <source>
        <dbReference type="SAM" id="MobiDB-lite"/>
    </source>
</evidence>
<gene>
    <name evidence="2" type="ORF">IWQ62_006147</name>
</gene>
<feature type="compositionally biased region" description="Polar residues" evidence="1">
    <location>
        <begin position="391"/>
        <end position="409"/>
    </location>
</feature>
<reference evidence="2" key="1">
    <citation type="submission" date="2022-07" db="EMBL/GenBank/DDBJ databases">
        <title>Phylogenomic reconstructions and comparative analyses of Kickxellomycotina fungi.</title>
        <authorList>
            <person name="Reynolds N.K."/>
            <person name="Stajich J.E."/>
            <person name="Barry K."/>
            <person name="Grigoriev I.V."/>
            <person name="Crous P."/>
            <person name="Smith M.E."/>
        </authorList>
    </citation>
    <scope>NUCLEOTIDE SEQUENCE</scope>
    <source>
        <strain evidence="2">RSA 1196</strain>
    </source>
</reference>
<feature type="compositionally biased region" description="Polar residues" evidence="1">
    <location>
        <begin position="176"/>
        <end position="189"/>
    </location>
</feature>
<dbReference type="AlphaFoldDB" id="A0A9W8AHA0"/>
<sequence>MPELPEFPQLSFGGSSITSGTHRPTTTSRFDSTVRSLPVHQSNGFSDQAGGSLLPQGYRNSNGRATVSAGTEFTETYMGLRRPPLQRLQLRIAAGSFNPTPQFNHGTPSIFSDPNSMMVAPSSSIYSFPASPDSLVTPTLSQTTSTHPPSTLTQTVRSSRGLAARTHTHELDLTDPQGQNSDAWSSPNESMVLPEEVSEALDSDGGITRPAASLSSHHPLPHTTGGTHLGLTFDSHPRICHDQNPHTGGSNPGERLRSEGESVTPNTVQPGAKGEVKELTSSLSQCTITYRHSVTGCHGLDTITRPTGFAALKPYAAVKAQRYSYGSGSPLVSSEVESPLTSPVETQRQIVSDKPFGTAELPANPGTRVHEKAAISSDGTNLGCGNFSAVDRSTNSNSGQNPSPVTSLSVIDATGLRSTCNAVQDCKGN</sequence>
<accession>A0A9W8AHA0</accession>
<feature type="region of interest" description="Disordered" evidence="1">
    <location>
        <begin position="1"/>
        <end position="33"/>
    </location>
</feature>
<feature type="region of interest" description="Disordered" evidence="1">
    <location>
        <begin position="386"/>
        <end position="410"/>
    </location>
</feature>
<protein>
    <submittedName>
        <fullName evidence="2">Uncharacterized protein</fullName>
    </submittedName>
</protein>
<evidence type="ECO:0000313" key="3">
    <source>
        <dbReference type="Proteomes" id="UP001150925"/>
    </source>
</evidence>
<feature type="compositionally biased region" description="Polar residues" evidence="1">
    <location>
        <begin position="12"/>
        <end position="33"/>
    </location>
</feature>
<feature type="region of interest" description="Disordered" evidence="1">
    <location>
        <begin position="240"/>
        <end position="274"/>
    </location>
</feature>
<organism evidence="2 3">
    <name type="scientific">Dispira parvispora</name>
    <dbReference type="NCBI Taxonomy" id="1520584"/>
    <lineage>
        <taxon>Eukaryota</taxon>
        <taxon>Fungi</taxon>
        <taxon>Fungi incertae sedis</taxon>
        <taxon>Zoopagomycota</taxon>
        <taxon>Kickxellomycotina</taxon>
        <taxon>Dimargaritomycetes</taxon>
        <taxon>Dimargaritales</taxon>
        <taxon>Dimargaritaceae</taxon>
        <taxon>Dispira</taxon>
    </lineage>
</organism>
<comment type="caution">
    <text evidence="2">The sequence shown here is derived from an EMBL/GenBank/DDBJ whole genome shotgun (WGS) entry which is preliminary data.</text>
</comment>
<feature type="region of interest" description="Disordered" evidence="1">
    <location>
        <begin position="137"/>
        <end position="156"/>
    </location>
</feature>
<keyword evidence="3" id="KW-1185">Reference proteome</keyword>
<evidence type="ECO:0000313" key="2">
    <source>
        <dbReference type="EMBL" id="KAJ1952776.1"/>
    </source>
</evidence>
<dbReference type="Proteomes" id="UP001150925">
    <property type="component" value="Unassembled WGS sequence"/>
</dbReference>
<proteinExistence type="predicted"/>
<name>A0A9W8AHA0_9FUNG</name>
<feature type="region of interest" description="Disordered" evidence="1">
    <location>
        <begin position="172"/>
        <end position="191"/>
    </location>
</feature>